<keyword evidence="1 2" id="KW-0238">DNA-binding</keyword>
<protein>
    <recommendedName>
        <fullName evidence="2">Non-homologous end joining protein Ku</fullName>
    </recommendedName>
</protein>
<evidence type="ECO:0000259" key="5">
    <source>
        <dbReference type="SMART" id="SM00559"/>
    </source>
</evidence>
<evidence type="ECO:0000256" key="2">
    <source>
        <dbReference type="HAMAP-Rule" id="MF_01875"/>
    </source>
</evidence>
<dbReference type="Pfam" id="PF02735">
    <property type="entry name" value="Ku"/>
    <property type="match status" value="1"/>
</dbReference>
<feature type="compositionally biased region" description="Low complexity" evidence="3">
    <location>
        <begin position="256"/>
        <end position="276"/>
    </location>
</feature>
<evidence type="ECO:0000256" key="4">
    <source>
        <dbReference type="SAM" id="SignalP"/>
    </source>
</evidence>
<dbReference type="Proteomes" id="UP001501352">
    <property type="component" value="Unassembled WGS sequence"/>
</dbReference>
<proteinExistence type="inferred from homology"/>
<comment type="function">
    <text evidence="2">With LigD forms a non-homologous end joining (NHEJ) DNA repair enzyme, which repairs dsDNA breaks with reduced fidelity. Binds linear dsDNA with 5'- and 3'- overhangs but not closed circular dsDNA nor ssDNA. Recruits and stimulates the ligase activity of LigD.</text>
</comment>
<sequence>MVARPTWQGHLKLSLVTCPVAMFTATSSTAHVSFHLINPDTNNRIRMVATDPDTGPVERSDLVKGYEVSKDEYVLMDDADFEKVKLEATRTIDIQQFVDADDIDRRYYDSPFYLVPEKGVGAEAFAVIREAMKETGKTAIGSVVIRGRERQLALEVCGKGLIAYSLRAYDEVRQADDYFDDIPAVKADREMVEIAEKIIGQKDSKFDASKFRDRYDEALKALIKSRQKGGKALVEAPEPEDTNVIDLMAALRSSLKGSATGARKTTAAKKAAPAKKPAAKKAPARKTTSKKKAA</sequence>
<evidence type="ECO:0000313" key="6">
    <source>
        <dbReference type="EMBL" id="GAA0613958.1"/>
    </source>
</evidence>
<keyword evidence="2" id="KW-0233">DNA recombination</keyword>
<comment type="subunit">
    <text evidence="2">Homodimer. Interacts with LigD.</text>
</comment>
<dbReference type="InterPro" id="IPR009187">
    <property type="entry name" value="Prok_Ku"/>
</dbReference>
<dbReference type="CDD" id="cd00789">
    <property type="entry name" value="KU_like"/>
    <property type="match status" value="1"/>
</dbReference>
<dbReference type="RefSeq" id="WP_343790206.1">
    <property type="nucleotide sequence ID" value="NZ_BAAAGA010000001.1"/>
</dbReference>
<dbReference type="NCBIfam" id="TIGR02772">
    <property type="entry name" value="Ku_bact"/>
    <property type="match status" value="1"/>
</dbReference>
<keyword evidence="2" id="KW-0227">DNA damage</keyword>
<keyword evidence="7" id="KW-1185">Reference proteome</keyword>
<accession>A0ABN1GLD4</accession>
<feature type="compositionally biased region" description="Basic residues" evidence="3">
    <location>
        <begin position="277"/>
        <end position="294"/>
    </location>
</feature>
<keyword evidence="2" id="KW-0234">DNA repair</keyword>
<keyword evidence="4" id="KW-0732">Signal</keyword>
<reference evidence="6 7" key="1">
    <citation type="journal article" date="2019" name="Int. J. Syst. Evol. Microbiol.">
        <title>The Global Catalogue of Microorganisms (GCM) 10K type strain sequencing project: providing services to taxonomists for standard genome sequencing and annotation.</title>
        <authorList>
            <consortium name="The Broad Institute Genomics Platform"/>
            <consortium name="The Broad Institute Genome Sequencing Center for Infectious Disease"/>
            <person name="Wu L."/>
            <person name="Ma J."/>
        </authorList>
    </citation>
    <scope>NUCLEOTIDE SEQUENCE [LARGE SCALE GENOMIC DNA]</scope>
    <source>
        <strain evidence="6 7">JCM 12928</strain>
    </source>
</reference>
<dbReference type="InterPro" id="IPR016194">
    <property type="entry name" value="SPOC-like_C_dom_sf"/>
</dbReference>
<feature type="signal peptide" evidence="4">
    <location>
        <begin position="1"/>
        <end position="30"/>
    </location>
</feature>
<evidence type="ECO:0000256" key="1">
    <source>
        <dbReference type="ARBA" id="ARBA00023125"/>
    </source>
</evidence>
<dbReference type="HAMAP" id="MF_01875">
    <property type="entry name" value="Prokaryotic_Ku"/>
    <property type="match status" value="1"/>
</dbReference>
<dbReference type="PANTHER" id="PTHR41251:SF1">
    <property type="entry name" value="NON-HOMOLOGOUS END JOINING PROTEIN KU"/>
    <property type="match status" value="1"/>
</dbReference>
<dbReference type="EMBL" id="BAAAGA010000001">
    <property type="protein sequence ID" value="GAA0613958.1"/>
    <property type="molecule type" value="Genomic_DNA"/>
</dbReference>
<evidence type="ECO:0000313" key="7">
    <source>
        <dbReference type="Proteomes" id="UP001501352"/>
    </source>
</evidence>
<feature type="domain" description="Ku" evidence="5">
    <location>
        <begin position="54"/>
        <end position="184"/>
    </location>
</feature>
<evidence type="ECO:0000256" key="3">
    <source>
        <dbReference type="SAM" id="MobiDB-lite"/>
    </source>
</evidence>
<gene>
    <name evidence="2" type="primary">ku</name>
    <name evidence="6" type="ORF">GCM10009422_06160</name>
</gene>
<comment type="caution">
    <text evidence="6">The sequence shown here is derived from an EMBL/GenBank/DDBJ whole genome shotgun (WGS) entry which is preliminary data.</text>
</comment>
<feature type="chain" id="PRO_5047124777" description="Non-homologous end joining protein Ku" evidence="4">
    <location>
        <begin position="31"/>
        <end position="294"/>
    </location>
</feature>
<organism evidence="6 7">
    <name type="scientific">Brevundimonas kwangchunensis</name>
    <dbReference type="NCBI Taxonomy" id="322163"/>
    <lineage>
        <taxon>Bacteria</taxon>
        <taxon>Pseudomonadati</taxon>
        <taxon>Pseudomonadota</taxon>
        <taxon>Alphaproteobacteria</taxon>
        <taxon>Caulobacterales</taxon>
        <taxon>Caulobacteraceae</taxon>
        <taxon>Brevundimonas</taxon>
    </lineage>
</organism>
<dbReference type="InterPro" id="IPR006164">
    <property type="entry name" value="DNA_bd_Ku70/Ku80"/>
</dbReference>
<dbReference type="SUPFAM" id="SSF100939">
    <property type="entry name" value="SPOC domain-like"/>
    <property type="match status" value="1"/>
</dbReference>
<dbReference type="PIRSF" id="PIRSF006493">
    <property type="entry name" value="Prok_Ku"/>
    <property type="match status" value="1"/>
</dbReference>
<dbReference type="PANTHER" id="PTHR41251">
    <property type="entry name" value="NON-HOMOLOGOUS END JOINING PROTEIN KU"/>
    <property type="match status" value="1"/>
</dbReference>
<dbReference type="SMART" id="SM00559">
    <property type="entry name" value="Ku78"/>
    <property type="match status" value="1"/>
</dbReference>
<dbReference type="Gene3D" id="2.40.290.10">
    <property type="match status" value="1"/>
</dbReference>
<comment type="similarity">
    <text evidence="2">Belongs to the prokaryotic Ku family.</text>
</comment>
<feature type="region of interest" description="Disordered" evidence="3">
    <location>
        <begin position="256"/>
        <end position="294"/>
    </location>
</feature>
<name>A0ABN1GLD4_9CAUL</name>